<organism evidence="3 4">
    <name type="scientific">Caenorhabditis briggsae</name>
    <dbReference type="NCBI Taxonomy" id="6238"/>
    <lineage>
        <taxon>Eukaryota</taxon>
        <taxon>Metazoa</taxon>
        <taxon>Ecdysozoa</taxon>
        <taxon>Nematoda</taxon>
        <taxon>Chromadorea</taxon>
        <taxon>Rhabditida</taxon>
        <taxon>Rhabditina</taxon>
        <taxon>Rhabditomorpha</taxon>
        <taxon>Rhabditoidea</taxon>
        <taxon>Rhabditidae</taxon>
        <taxon>Peloderinae</taxon>
        <taxon>Caenorhabditis</taxon>
    </lineage>
</organism>
<dbReference type="InterPro" id="IPR006583">
    <property type="entry name" value="PAN-3_domain"/>
</dbReference>
<dbReference type="InterPro" id="IPR016186">
    <property type="entry name" value="C-type_lectin-like/link_sf"/>
</dbReference>
<reference evidence="3 4" key="1">
    <citation type="submission" date="2022-04" db="EMBL/GenBank/DDBJ databases">
        <title>Chromosome-level reference genomes for two strains of Caenorhabditis briggsae: an improved platform for comparative genomics.</title>
        <authorList>
            <person name="Stevens L."/>
            <person name="Andersen E."/>
        </authorList>
    </citation>
    <scope>NUCLEOTIDE SEQUENCE [LARGE SCALE GENOMIC DNA]</scope>
    <source>
        <strain evidence="3">VX34</strain>
        <tissue evidence="3">Whole-organism</tissue>
    </source>
</reference>
<dbReference type="Gene3D" id="3.10.100.10">
    <property type="entry name" value="Mannose-Binding Protein A, subunit A"/>
    <property type="match status" value="1"/>
</dbReference>
<gene>
    <name evidence="3" type="ORF">L5515_015257</name>
</gene>
<dbReference type="EMBL" id="CP092621">
    <property type="protein sequence ID" value="UMM19811.1"/>
    <property type="molecule type" value="Genomic_DNA"/>
</dbReference>
<dbReference type="PANTHER" id="PTHR47629">
    <property type="entry name" value="C-TYPE LECTIN-RELATED"/>
    <property type="match status" value="1"/>
</dbReference>
<feature type="domain" description="PAN-3" evidence="2">
    <location>
        <begin position="1"/>
        <end position="108"/>
    </location>
</feature>
<keyword evidence="4" id="KW-1185">Reference proteome</keyword>
<evidence type="ECO:0000313" key="4">
    <source>
        <dbReference type="Proteomes" id="UP000829354"/>
    </source>
</evidence>
<dbReference type="AlphaFoldDB" id="A0AAE9EDM8"/>
<dbReference type="SMART" id="SM00034">
    <property type="entry name" value="CLECT"/>
    <property type="match status" value="1"/>
</dbReference>
<sequence length="241" mass="27207">MIKISAKVPTLSPDAVQIDRETCIIQCLEETDCFLVFSKSKDLCIKYNYSNTSYVVVKKTEASEGSVVAFKADLPENSCPGSLESISFTGTINSKHYKWDAIENGWLMTNVCPEDWKLLERPNSVTVCVRSFFKGERKTTWEMAKEICEQYYWKLTGIETKEEAKVLGFNGIVWTGGYCNGTCEEYKFVDGYSFNAYIGNLQPLTHTEQCITYSNGDTMNFPCTEAIDGAICGFQMQKILD</sequence>
<evidence type="ECO:0008006" key="5">
    <source>
        <dbReference type="Google" id="ProtNLM"/>
    </source>
</evidence>
<dbReference type="SMART" id="SM00605">
    <property type="entry name" value="CW"/>
    <property type="match status" value="1"/>
</dbReference>
<name>A0AAE9EDM8_CAEBR</name>
<dbReference type="InterPro" id="IPR001304">
    <property type="entry name" value="C-type_lectin-like"/>
</dbReference>
<feature type="domain" description="C-type lectin" evidence="1">
    <location>
        <begin position="112"/>
        <end position="233"/>
    </location>
</feature>
<dbReference type="PANTHER" id="PTHR47629:SF12">
    <property type="entry name" value="PAN-3 DOMAIN-CONTAINING PROTEIN"/>
    <property type="match status" value="1"/>
</dbReference>
<accession>A0AAE9EDM8</accession>
<protein>
    <recommendedName>
        <fullName evidence="5">PAN-3 domain-containing protein</fullName>
    </recommendedName>
</protein>
<dbReference type="CDD" id="cd00037">
    <property type="entry name" value="CLECT"/>
    <property type="match status" value="1"/>
</dbReference>
<evidence type="ECO:0000259" key="2">
    <source>
        <dbReference type="SMART" id="SM00605"/>
    </source>
</evidence>
<evidence type="ECO:0000313" key="3">
    <source>
        <dbReference type="EMBL" id="UMM19811.1"/>
    </source>
</evidence>
<dbReference type="Pfam" id="PF08277">
    <property type="entry name" value="PAN_3"/>
    <property type="match status" value="1"/>
</dbReference>
<dbReference type="Proteomes" id="UP000829354">
    <property type="component" value="Chromosome II"/>
</dbReference>
<evidence type="ECO:0000259" key="1">
    <source>
        <dbReference type="SMART" id="SM00034"/>
    </source>
</evidence>
<dbReference type="InterPro" id="IPR016187">
    <property type="entry name" value="CTDL_fold"/>
</dbReference>
<proteinExistence type="predicted"/>
<dbReference type="SUPFAM" id="SSF56436">
    <property type="entry name" value="C-type lectin-like"/>
    <property type="match status" value="1"/>
</dbReference>